<dbReference type="InParanoid" id="H3CLA2"/>
<feature type="domain" description="ZP" evidence="13">
    <location>
        <begin position="1"/>
        <end position="228"/>
    </location>
</feature>
<keyword evidence="8" id="KW-0472">Membrane</keyword>
<evidence type="ECO:0000256" key="8">
    <source>
        <dbReference type="ARBA" id="ARBA00023136"/>
    </source>
</evidence>
<dbReference type="InterPro" id="IPR042235">
    <property type="entry name" value="ZP-C_dom"/>
</dbReference>
<accession>H3CLA2</accession>
<evidence type="ECO:0000256" key="3">
    <source>
        <dbReference type="ARBA" id="ARBA00022525"/>
    </source>
</evidence>
<dbReference type="GO" id="GO:0007339">
    <property type="term" value="P:binding of sperm to zona pellucida"/>
    <property type="evidence" value="ECO:0007669"/>
    <property type="project" value="TreeGrafter"/>
</dbReference>
<comment type="subcellular location">
    <subcellularLocation>
        <location evidence="1">Cell membrane</location>
        <topology evidence="1">Single-pass type I membrane protein</topology>
    </subcellularLocation>
    <subcellularLocation>
        <location evidence="12">Zona pellucida</location>
    </subcellularLocation>
</comment>
<dbReference type="GO" id="GO:0032190">
    <property type="term" value="F:acrosin binding"/>
    <property type="evidence" value="ECO:0007669"/>
    <property type="project" value="TreeGrafter"/>
</dbReference>
<dbReference type="PROSITE" id="PS51034">
    <property type="entry name" value="ZP_2"/>
    <property type="match status" value="1"/>
</dbReference>
<keyword evidence="7" id="KW-1133">Transmembrane helix</keyword>
<keyword evidence="9" id="KW-1015">Disulfide bond</keyword>
<evidence type="ECO:0000256" key="1">
    <source>
        <dbReference type="ARBA" id="ARBA00004251"/>
    </source>
</evidence>
<keyword evidence="4" id="KW-0272">Extracellular matrix</keyword>
<evidence type="ECO:0000256" key="9">
    <source>
        <dbReference type="ARBA" id="ARBA00023157"/>
    </source>
</evidence>
<evidence type="ECO:0000256" key="7">
    <source>
        <dbReference type="ARBA" id="ARBA00022989"/>
    </source>
</evidence>
<evidence type="ECO:0000256" key="6">
    <source>
        <dbReference type="ARBA" id="ARBA00022692"/>
    </source>
</evidence>
<evidence type="ECO:0000256" key="12">
    <source>
        <dbReference type="ARBA" id="ARBA00024183"/>
    </source>
</evidence>
<dbReference type="HOGENOM" id="CLU_026010_0_0_1"/>
<dbReference type="PANTHER" id="PTHR23343:SF117">
    <property type="entry name" value="ZONA PELLUCIDA SPERM-BINDING PROTEIN 4-LIKE ISOFORM X1"/>
    <property type="match status" value="1"/>
</dbReference>
<evidence type="ECO:0000259" key="13">
    <source>
        <dbReference type="PROSITE" id="PS51034"/>
    </source>
</evidence>
<proteinExistence type="predicted"/>
<evidence type="ECO:0000313" key="15">
    <source>
        <dbReference type="Proteomes" id="UP000007303"/>
    </source>
</evidence>
<dbReference type="Ensembl" id="ENSTNIT00000009202.1">
    <property type="protein sequence ID" value="ENSTNIP00000009031.1"/>
    <property type="gene ID" value="ENSTNIG00000006272.1"/>
</dbReference>
<dbReference type="GeneTree" id="ENSGT00940000161324"/>
<evidence type="ECO:0000256" key="5">
    <source>
        <dbReference type="ARBA" id="ARBA00022685"/>
    </source>
</evidence>
<dbReference type="GO" id="GO:0035804">
    <property type="term" value="F:structural constituent of egg coat"/>
    <property type="evidence" value="ECO:0007669"/>
    <property type="project" value="TreeGrafter"/>
</dbReference>
<evidence type="ECO:0000313" key="14">
    <source>
        <dbReference type="Ensembl" id="ENSTNIP00000009031.1"/>
    </source>
</evidence>
<dbReference type="SMART" id="SM00241">
    <property type="entry name" value="ZP"/>
    <property type="match status" value="1"/>
</dbReference>
<dbReference type="STRING" id="99883.ENSTNIP00000009031"/>
<evidence type="ECO:0000256" key="2">
    <source>
        <dbReference type="ARBA" id="ARBA00022475"/>
    </source>
</evidence>
<dbReference type="PANTHER" id="PTHR23343">
    <property type="entry name" value="ZONA PELLUCIDA SPERM-BINDING PROTEIN"/>
    <property type="match status" value="1"/>
</dbReference>
<dbReference type="GO" id="GO:0005886">
    <property type="term" value="C:plasma membrane"/>
    <property type="evidence" value="ECO:0007669"/>
    <property type="project" value="UniProtKB-SubCell"/>
</dbReference>
<dbReference type="InterPro" id="IPR055355">
    <property type="entry name" value="ZP-C"/>
</dbReference>
<name>H3CLA2_TETNG</name>
<dbReference type="GO" id="GO:0060468">
    <property type="term" value="P:prevention of polyspermy"/>
    <property type="evidence" value="ECO:0007669"/>
    <property type="project" value="TreeGrafter"/>
</dbReference>
<sequence>MLLTFGNATCKPEKVTSEYALFKLPMDGCGTRRVVMGKTIIYMVEVINMVRTINLSYGTITRDSPFRLLVECRYLPDTAPSVNYMVKTPSLGSAVSGQGVFGAQLRIAKDAHYSSYYPQYHRPLHKLLGRPLYMEVRLLNNPDPTLVLLVHYCVAYPRSGNAVWILFYNGCPNPLDLDLQQSVLLEPQPESPQGHTRRFKINTFQFLEDKELGKHKTEVNWQSNCMVN</sequence>
<dbReference type="Gene3D" id="2.60.40.4100">
    <property type="entry name" value="Zona pellucida, ZP-C domain"/>
    <property type="match status" value="1"/>
</dbReference>
<dbReference type="Proteomes" id="UP000007303">
    <property type="component" value="Unassembled WGS sequence"/>
</dbReference>
<dbReference type="Pfam" id="PF23344">
    <property type="entry name" value="ZP-N"/>
    <property type="match status" value="1"/>
</dbReference>
<dbReference type="AlphaFoldDB" id="H3CLA2"/>
<keyword evidence="6" id="KW-0812">Transmembrane</keyword>
<dbReference type="GO" id="GO:0035805">
    <property type="term" value="C:egg coat"/>
    <property type="evidence" value="ECO:0007669"/>
    <property type="project" value="UniProtKB-SubCell"/>
</dbReference>
<keyword evidence="15" id="KW-1185">Reference proteome</keyword>
<keyword evidence="5" id="KW-0165">Cleavage on pair of basic residues</keyword>
<keyword evidence="11" id="KW-0278">Fertilization</keyword>
<protein>
    <submittedName>
        <fullName evidence="14">Zmp:0000001145</fullName>
    </submittedName>
</protein>
<evidence type="ECO:0000256" key="10">
    <source>
        <dbReference type="ARBA" id="ARBA00023180"/>
    </source>
</evidence>
<keyword evidence="10" id="KW-0325">Glycoprotein</keyword>
<organism evidence="14 15">
    <name type="scientific">Tetraodon nigroviridis</name>
    <name type="common">Spotted green pufferfish</name>
    <name type="synonym">Chelonodon nigroviridis</name>
    <dbReference type="NCBI Taxonomy" id="99883"/>
    <lineage>
        <taxon>Eukaryota</taxon>
        <taxon>Metazoa</taxon>
        <taxon>Chordata</taxon>
        <taxon>Craniata</taxon>
        <taxon>Vertebrata</taxon>
        <taxon>Euteleostomi</taxon>
        <taxon>Actinopterygii</taxon>
        <taxon>Neopterygii</taxon>
        <taxon>Teleostei</taxon>
        <taxon>Neoteleostei</taxon>
        <taxon>Acanthomorphata</taxon>
        <taxon>Eupercaria</taxon>
        <taxon>Tetraodontiformes</taxon>
        <taxon>Tetradontoidea</taxon>
        <taxon>Tetraodontidae</taxon>
        <taxon>Tetraodon</taxon>
    </lineage>
</organism>
<evidence type="ECO:0000256" key="11">
    <source>
        <dbReference type="ARBA" id="ARBA00023279"/>
    </source>
</evidence>
<dbReference type="InterPro" id="IPR001507">
    <property type="entry name" value="ZP_dom"/>
</dbReference>
<reference evidence="15" key="1">
    <citation type="journal article" date="2004" name="Nature">
        <title>Genome duplication in the teleost fish Tetraodon nigroviridis reveals the early vertebrate proto-karyotype.</title>
        <authorList>
            <person name="Jaillon O."/>
            <person name="Aury J.-M."/>
            <person name="Brunet F."/>
            <person name="Petit J.-L."/>
            <person name="Stange-Thomann N."/>
            <person name="Mauceli E."/>
            <person name="Bouneau L."/>
            <person name="Fischer C."/>
            <person name="Ozouf-Costaz C."/>
            <person name="Bernot A."/>
            <person name="Nicaud S."/>
            <person name="Jaffe D."/>
            <person name="Fisher S."/>
            <person name="Lutfalla G."/>
            <person name="Dossat C."/>
            <person name="Segurens B."/>
            <person name="Dasilva C."/>
            <person name="Salanoubat M."/>
            <person name="Levy M."/>
            <person name="Boudet N."/>
            <person name="Castellano S."/>
            <person name="Anthouard V."/>
            <person name="Jubin C."/>
            <person name="Castelli V."/>
            <person name="Katinka M."/>
            <person name="Vacherie B."/>
            <person name="Biemont C."/>
            <person name="Skalli Z."/>
            <person name="Cattolico L."/>
            <person name="Poulain J."/>
            <person name="De Berardinis V."/>
            <person name="Cruaud C."/>
            <person name="Duprat S."/>
            <person name="Brottier P."/>
            <person name="Coutanceau J.-P."/>
            <person name="Gouzy J."/>
            <person name="Parra G."/>
            <person name="Lardier G."/>
            <person name="Chapple C."/>
            <person name="McKernan K.J."/>
            <person name="McEwan P."/>
            <person name="Bosak S."/>
            <person name="Kellis M."/>
            <person name="Volff J.-N."/>
            <person name="Guigo R."/>
            <person name="Zody M.C."/>
            <person name="Mesirov J."/>
            <person name="Lindblad-Toh K."/>
            <person name="Birren B."/>
            <person name="Nusbaum C."/>
            <person name="Kahn D."/>
            <person name="Robinson-Rechavi M."/>
            <person name="Laudet V."/>
            <person name="Schachter V."/>
            <person name="Quetier F."/>
            <person name="Saurin W."/>
            <person name="Scarpelli C."/>
            <person name="Wincker P."/>
            <person name="Lander E.S."/>
            <person name="Weissenbach J."/>
            <person name="Roest Crollius H."/>
        </authorList>
    </citation>
    <scope>NUCLEOTIDE SEQUENCE [LARGE SCALE GENOMIC DNA]</scope>
</reference>
<dbReference type="InterPro" id="IPR055356">
    <property type="entry name" value="ZP-N"/>
</dbReference>
<keyword evidence="2" id="KW-1003">Cell membrane</keyword>
<dbReference type="InterPro" id="IPR051148">
    <property type="entry name" value="Zona_Pellucida_Domain_gp"/>
</dbReference>
<evidence type="ECO:0000256" key="4">
    <source>
        <dbReference type="ARBA" id="ARBA00022530"/>
    </source>
</evidence>
<reference evidence="14" key="3">
    <citation type="submission" date="2025-09" db="UniProtKB">
        <authorList>
            <consortium name="Ensembl"/>
        </authorList>
    </citation>
    <scope>IDENTIFICATION</scope>
</reference>
<keyword evidence="3" id="KW-0964">Secreted</keyword>
<reference evidence="14" key="2">
    <citation type="submission" date="2025-08" db="UniProtKB">
        <authorList>
            <consortium name="Ensembl"/>
        </authorList>
    </citation>
    <scope>IDENTIFICATION</scope>
</reference>
<dbReference type="Gene3D" id="2.60.40.3210">
    <property type="entry name" value="Zona pellucida, ZP-N domain"/>
    <property type="match status" value="1"/>
</dbReference>
<dbReference type="OMA" id="VINMVRT"/>
<dbReference type="Pfam" id="PF00100">
    <property type="entry name" value="Zona_pellucida"/>
    <property type="match status" value="1"/>
</dbReference>